<organism evidence="4 5">
    <name type="scientific">Haloactinomyces albus</name>
    <dbReference type="NCBI Taxonomy" id="1352928"/>
    <lineage>
        <taxon>Bacteria</taxon>
        <taxon>Bacillati</taxon>
        <taxon>Actinomycetota</taxon>
        <taxon>Actinomycetes</taxon>
        <taxon>Actinopolysporales</taxon>
        <taxon>Actinopolysporaceae</taxon>
        <taxon>Haloactinomyces</taxon>
    </lineage>
</organism>
<keyword evidence="5" id="KW-1185">Reference proteome</keyword>
<dbReference type="Pfam" id="PF00294">
    <property type="entry name" value="PfkB"/>
    <property type="match status" value="1"/>
</dbReference>
<dbReference type="Proteomes" id="UP001180845">
    <property type="component" value="Unassembled WGS sequence"/>
</dbReference>
<evidence type="ECO:0000259" key="3">
    <source>
        <dbReference type="Pfam" id="PF00294"/>
    </source>
</evidence>
<dbReference type="GO" id="GO:0016301">
    <property type="term" value="F:kinase activity"/>
    <property type="evidence" value="ECO:0007669"/>
    <property type="project" value="UniProtKB-KW"/>
</dbReference>
<dbReference type="PANTHER" id="PTHR42774:SF3">
    <property type="entry name" value="KETOHEXOKINASE"/>
    <property type="match status" value="1"/>
</dbReference>
<name>A0AAE4CLY4_9ACTN</name>
<dbReference type="RefSeq" id="WP_310274500.1">
    <property type="nucleotide sequence ID" value="NZ_JAVDXW010000001.1"/>
</dbReference>
<dbReference type="InterPro" id="IPR052562">
    <property type="entry name" value="Ketohexokinase-related"/>
</dbReference>
<proteinExistence type="predicted"/>
<dbReference type="InterPro" id="IPR011611">
    <property type="entry name" value="PfkB_dom"/>
</dbReference>
<feature type="domain" description="Carbohydrate kinase PfkB" evidence="3">
    <location>
        <begin position="6"/>
        <end position="287"/>
    </location>
</feature>
<dbReference type="PANTHER" id="PTHR42774">
    <property type="entry name" value="PHOSPHOTRANSFERASE SYSTEM TRANSPORT PROTEIN"/>
    <property type="match status" value="1"/>
</dbReference>
<reference evidence="4" key="1">
    <citation type="submission" date="2023-07" db="EMBL/GenBank/DDBJ databases">
        <title>Sequencing the genomes of 1000 actinobacteria strains.</title>
        <authorList>
            <person name="Klenk H.-P."/>
        </authorList>
    </citation>
    <scope>NUCLEOTIDE SEQUENCE</scope>
    <source>
        <strain evidence="4">DSM 45977</strain>
    </source>
</reference>
<evidence type="ECO:0000313" key="4">
    <source>
        <dbReference type="EMBL" id="MDR7302725.1"/>
    </source>
</evidence>
<dbReference type="EMBL" id="JAVDXW010000001">
    <property type="protein sequence ID" value="MDR7302725.1"/>
    <property type="molecule type" value="Genomic_DNA"/>
</dbReference>
<protein>
    <submittedName>
        <fullName evidence="4">Sugar/nucleoside kinase (Ribokinase family)</fullName>
    </submittedName>
</protein>
<evidence type="ECO:0000256" key="1">
    <source>
        <dbReference type="ARBA" id="ARBA00022679"/>
    </source>
</evidence>
<dbReference type="PROSITE" id="PS00584">
    <property type="entry name" value="PFKB_KINASES_2"/>
    <property type="match status" value="1"/>
</dbReference>
<evidence type="ECO:0000313" key="5">
    <source>
        <dbReference type="Proteomes" id="UP001180845"/>
    </source>
</evidence>
<keyword evidence="2 4" id="KW-0418">Kinase</keyword>
<keyword evidence="1" id="KW-0808">Transferase</keyword>
<comment type="caution">
    <text evidence="4">The sequence shown here is derived from an EMBL/GenBank/DDBJ whole genome shotgun (WGS) entry which is preliminary data.</text>
</comment>
<evidence type="ECO:0000256" key="2">
    <source>
        <dbReference type="ARBA" id="ARBA00022777"/>
    </source>
</evidence>
<gene>
    <name evidence="4" type="ORF">JOF55_002906</name>
</gene>
<accession>A0AAE4CLY4</accession>
<dbReference type="Gene3D" id="3.40.1190.20">
    <property type="match status" value="1"/>
</dbReference>
<dbReference type="InterPro" id="IPR002173">
    <property type="entry name" value="Carboh/pur_kinase_PfkB_CS"/>
</dbReference>
<dbReference type="SUPFAM" id="SSF53613">
    <property type="entry name" value="Ribokinase-like"/>
    <property type="match status" value="1"/>
</dbReference>
<sequence>MTSQPRVLCAGLATLDLVQRVEEFPGPNEKVTALDADLLAGGPATGAALTAAALGARTTLVTALGSHPLAEVVRSELTGYGVEIIDTDPHKAGTPPVSAVSVRASTGERNVVSRNAGGGDIASDFLPDAAEADVVLLDGHHPELATRVAASAQQRRIPILLDAGSWKPVLGELLPLVDVAVCSADFRAPATTCLLDQGPALLDHGVRAVAVTRGPEPVLWWRAGQNRVAGEVSVPQATAVDTLGAGDVFHGALARAMASMPWFEDFPGALGVAARVSASRVEHTGRRSWLTDLQQSKDSAPFE</sequence>
<dbReference type="InterPro" id="IPR029056">
    <property type="entry name" value="Ribokinase-like"/>
</dbReference>
<dbReference type="AlphaFoldDB" id="A0AAE4CLY4"/>